<evidence type="ECO:0000313" key="3">
    <source>
        <dbReference type="Proteomes" id="UP001153636"/>
    </source>
</evidence>
<accession>A0A9P0CP56</accession>
<evidence type="ECO:0000313" key="2">
    <source>
        <dbReference type="EMBL" id="CAH1105301.1"/>
    </source>
</evidence>
<feature type="compositionally biased region" description="Polar residues" evidence="1">
    <location>
        <begin position="35"/>
        <end position="45"/>
    </location>
</feature>
<name>A0A9P0CP56_9CUCU</name>
<feature type="region of interest" description="Disordered" evidence="1">
    <location>
        <begin position="435"/>
        <end position="465"/>
    </location>
</feature>
<feature type="compositionally biased region" description="Low complexity" evidence="1">
    <location>
        <begin position="144"/>
        <end position="161"/>
    </location>
</feature>
<dbReference type="Proteomes" id="UP001153636">
    <property type="component" value="Chromosome 19"/>
</dbReference>
<dbReference type="PANTHER" id="PTHR33273">
    <property type="entry name" value="DOMAIN-CONTAINING PROTEIN, PUTATIVE-RELATED"/>
    <property type="match status" value="1"/>
</dbReference>
<reference evidence="2" key="1">
    <citation type="submission" date="2022-01" db="EMBL/GenBank/DDBJ databases">
        <authorList>
            <person name="King R."/>
        </authorList>
    </citation>
    <scope>NUCLEOTIDE SEQUENCE</scope>
</reference>
<feature type="compositionally biased region" description="Polar residues" evidence="1">
    <location>
        <begin position="453"/>
        <end position="465"/>
    </location>
</feature>
<feature type="region of interest" description="Disordered" evidence="1">
    <location>
        <begin position="29"/>
        <end position="102"/>
    </location>
</feature>
<sequence>MRRRQRHVIPLKNLERIKHKNALRKQFQLEKEQTIEQNQTSTDKQQQPEHMELPAFSESSDTDDEQENSLPKLTEATIHVQPTKHKRTHSDRSTSMETDGFKLAKKTRPLDFMKNCIKSQTVKTSNKFQPLYGEDIQVIEESNDQSQNRSQQSQISNQQQEQQHKQQQKQKEQASNKEGNLNKGKPPPIVLSGILGDIKNVKKHLDEVIKEGYYIKYTKNNTLIFINSISEFKKFSNELKEIEIEWHTYTLSEDKQHAFVLRGLDCNPEPEEIKEELQEIHQMTIYQVYKMNTKGRPLYLITTDNKTTLNFLNSNIKHILNTKITWERRHNERKLIQCRRCQRWGHATSNCQRNPKCLKCAADHWTKDCLKTPDTPAKCANCLEAHPSSYSKCPEYIKVLEAMESKKPVSLRPAPIPSDNPWKIRNTATSNYTKSVVQEPPRMENDNFPPLPSKQNKPRASSGYTGLTDTTSGIATFTDLSTEFKKLSTLVNLNGLLHAVRDLNNIMAKTPDGPAKFIAFTNFISSIDQYNI</sequence>
<feature type="region of interest" description="Disordered" evidence="1">
    <location>
        <begin position="142"/>
        <end position="188"/>
    </location>
</feature>
<dbReference type="AlphaFoldDB" id="A0A9P0CP56"/>
<organism evidence="2 3">
    <name type="scientific">Psylliodes chrysocephalus</name>
    <dbReference type="NCBI Taxonomy" id="3402493"/>
    <lineage>
        <taxon>Eukaryota</taxon>
        <taxon>Metazoa</taxon>
        <taxon>Ecdysozoa</taxon>
        <taxon>Arthropoda</taxon>
        <taxon>Hexapoda</taxon>
        <taxon>Insecta</taxon>
        <taxon>Pterygota</taxon>
        <taxon>Neoptera</taxon>
        <taxon>Endopterygota</taxon>
        <taxon>Coleoptera</taxon>
        <taxon>Polyphaga</taxon>
        <taxon>Cucujiformia</taxon>
        <taxon>Chrysomeloidea</taxon>
        <taxon>Chrysomelidae</taxon>
        <taxon>Galerucinae</taxon>
        <taxon>Alticini</taxon>
        <taxon>Psylliodes</taxon>
    </lineage>
</organism>
<evidence type="ECO:0000256" key="1">
    <source>
        <dbReference type="SAM" id="MobiDB-lite"/>
    </source>
</evidence>
<gene>
    <name evidence="2" type="ORF">PSYICH_LOCUS6201</name>
</gene>
<dbReference type="PANTHER" id="PTHR33273:SF2">
    <property type="entry name" value="ENDONUCLEASE_EXONUCLEASE_PHOSPHATASE DOMAIN-CONTAINING PROTEIN"/>
    <property type="match status" value="1"/>
</dbReference>
<keyword evidence="3" id="KW-1185">Reference proteome</keyword>
<feature type="compositionally biased region" description="Basic and acidic residues" evidence="1">
    <location>
        <begin position="90"/>
        <end position="102"/>
    </location>
</feature>
<proteinExistence type="predicted"/>
<protein>
    <recommendedName>
        <fullName evidence="4">Gag-like protein</fullName>
    </recommendedName>
</protein>
<dbReference type="OrthoDB" id="6781223at2759"/>
<dbReference type="EMBL" id="OV651831">
    <property type="protein sequence ID" value="CAH1105301.1"/>
    <property type="molecule type" value="Genomic_DNA"/>
</dbReference>
<evidence type="ECO:0008006" key="4">
    <source>
        <dbReference type="Google" id="ProtNLM"/>
    </source>
</evidence>